<dbReference type="RefSeq" id="WP_286293923.1">
    <property type="nucleotide sequence ID" value="NZ_AP024718.1"/>
</dbReference>
<keyword evidence="3 6" id="KW-0812">Transmembrane</keyword>
<keyword evidence="2 6" id="KW-1003">Cell membrane</keyword>
<evidence type="ECO:0000256" key="5">
    <source>
        <dbReference type="ARBA" id="ARBA00023136"/>
    </source>
</evidence>
<dbReference type="PANTHER" id="PTHR39083">
    <property type="entry name" value="CYCLIC DI-GMP-BINDING PROTEIN"/>
    <property type="match status" value="1"/>
</dbReference>
<keyword evidence="6" id="KW-0973">c-di-GMP</keyword>
<dbReference type="PANTHER" id="PTHR39083:SF1">
    <property type="entry name" value="CYCLIC DI-GMP-BINDING PROTEIN"/>
    <property type="match status" value="1"/>
</dbReference>
<evidence type="ECO:0000256" key="2">
    <source>
        <dbReference type="ARBA" id="ARBA00022475"/>
    </source>
</evidence>
<comment type="function">
    <text evidence="6">Binds the cellulose synthase activator, bis-(3'-5') cyclic diguanylic acid (c-di-GMP).</text>
</comment>
<evidence type="ECO:0000256" key="4">
    <source>
        <dbReference type="ARBA" id="ARBA00022989"/>
    </source>
</evidence>
<evidence type="ECO:0000313" key="8">
    <source>
        <dbReference type="Proteomes" id="UP001321450"/>
    </source>
</evidence>
<comment type="subcellular location">
    <subcellularLocation>
        <location evidence="6">Cell inner membrane</location>
    </subcellularLocation>
    <subcellularLocation>
        <location evidence="1">Cell membrane</location>
        <topology evidence="1">Single-pass membrane protein</topology>
    </subcellularLocation>
</comment>
<keyword evidence="6" id="KW-0135">Cellulose biosynthesis</keyword>
<name>A0AAU9CD19_9GAMM</name>
<sequence length="737" mass="83147">MKAFIRLMFLLCLLQTATAKPLVLPLASMMTRSEAIVLRQVTDDYVLHFPVSSRRHLLAARLHLDFTHSNVLVGSRSQLRVQINGVTVGQWRLQPQETHRIVELSLPTTLLVPGYNEIRLAAALHYTDVHCEDPSSPELWLEINPVKSHLTLEQEPASIRPSLAELPTLIAPTVGEDYAIRLLMPGTDLSERQLSWGALVTEGIALRRDYAPFRLALASPVPATDLPADTAVRLRGNEDTILIGTREQLRSLLGETVHARIRNAYLGLFPLPQHPEHFVLVVSGTTPEEVERAGRAFALLNFPLPDSAETLVEDVELDTLLDYQAIPATLPDTTFRFSHFGFETHTFQGIRPEPAAVDLFVPGDWFAPESAQVTLGLHLAYSAGLRRDSFLEMRINGVLERAIQLPEESGAQYRDYRLSFPLRSLQPGHNRISFHAYPAPAITGQCGFFPYDQLKITLYDDSRIHFPAVGRQTELPDLALLARTGYPYLMQNGAHTQVVVATSDRDEILAAWQLLGKLARINRLPLFAASIGFTPDPRRHQLIISRLSHLKPAWLQGAPVDPTATWKDWAYQSGWHFLQENGWRKRLERWLEGLDTPPARAQTRYARVRQSGGLGEEALALSFTRPDRRLTTVLTAEQGLYPAVRSLTEPGLWSQLQGDTALWKTGAKRLHWQQLGEKTQVGPGFSPRLWLTFHFERHPWRWLGAIAALVILFTWLTHRRLSRFKKKHHPDAEEIAP</sequence>
<dbReference type="KEGG" id="meiy:MIN45_P1065"/>
<organism evidence="7 8">
    <name type="scientific">Methylomarinovum tepidoasis</name>
    <dbReference type="NCBI Taxonomy" id="2840183"/>
    <lineage>
        <taxon>Bacteria</taxon>
        <taxon>Pseudomonadati</taxon>
        <taxon>Pseudomonadota</taxon>
        <taxon>Gammaproteobacteria</taxon>
        <taxon>Methylococcales</taxon>
        <taxon>Methylothermaceae</taxon>
        <taxon>Methylomarinovum</taxon>
    </lineage>
</organism>
<evidence type="ECO:0000256" key="1">
    <source>
        <dbReference type="ARBA" id="ARBA00004162"/>
    </source>
</evidence>
<dbReference type="GO" id="GO:0030244">
    <property type="term" value="P:cellulose biosynthetic process"/>
    <property type="evidence" value="ECO:0007669"/>
    <property type="project" value="UniProtKB-KW"/>
</dbReference>
<keyword evidence="8" id="KW-1185">Reference proteome</keyword>
<keyword evidence="5 6" id="KW-0472">Membrane</keyword>
<dbReference type="Gene3D" id="2.60.120.260">
    <property type="entry name" value="Galactose-binding domain-like"/>
    <property type="match status" value="2"/>
</dbReference>
<feature type="signal peptide" evidence="6">
    <location>
        <begin position="1"/>
        <end position="19"/>
    </location>
</feature>
<feature type="transmembrane region" description="Helical" evidence="6">
    <location>
        <begin position="700"/>
        <end position="717"/>
    </location>
</feature>
<comment type="pathway">
    <text evidence="6">Glycan metabolism; bacterial cellulose biosynthesis.</text>
</comment>
<protein>
    <recommendedName>
        <fullName evidence="6">Cyclic di-GMP-binding protein</fullName>
    </recommendedName>
    <alternativeName>
        <fullName evidence="6">Cellulose synthase regulatory subunit</fullName>
    </alternativeName>
</protein>
<keyword evidence="6" id="KW-0732">Signal</keyword>
<feature type="chain" id="PRO_5043110772" description="Cyclic di-GMP-binding protein" evidence="6">
    <location>
        <begin position="20"/>
        <end position="737"/>
    </location>
</feature>
<dbReference type="InterPro" id="IPR018513">
    <property type="entry name" value="Cell_synthase_bac"/>
</dbReference>
<comment type="subunit">
    <text evidence="6">Tightly associated with the cellulose synthase catalytic subunit.</text>
</comment>
<evidence type="ECO:0000256" key="6">
    <source>
        <dbReference type="RuleBase" id="RU365021"/>
    </source>
</evidence>
<dbReference type="EMBL" id="AP024718">
    <property type="protein sequence ID" value="BCX88696.1"/>
    <property type="molecule type" value="Genomic_DNA"/>
</dbReference>
<dbReference type="AlphaFoldDB" id="A0AAU9CD19"/>
<keyword evidence="6" id="KW-0997">Cell inner membrane</keyword>
<evidence type="ECO:0000313" key="7">
    <source>
        <dbReference type="EMBL" id="BCX88696.1"/>
    </source>
</evidence>
<accession>A0AAU9CD19</accession>
<dbReference type="Pfam" id="PF03170">
    <property type="entry name" value="BcsB"/>
    <property type="match status" value="1"/>
</dbReference>
<reference evidence="8" key="1">
    <citation type="journal article" date="2024" name="Int. J. Syst. Evol. Microbiol.">
        <title>Methylomarinovum tepidoasis sp. nov., a moderately thermophilic methanotroph of the family Methylothermaceae isolated from a deep-sea hydrothermal field.</title>
        <authorList>
            <person name="Hirayama H."/>
            <person name="Takaki Y."/>
            <person name="Abe M."/>
            <person name="Miyazaki M."/>
            <person name="Uematsu K."/>
            <person name="Matsui Y."/>
            <person name="Takai K."/>
        </authorList>
    </citation>
    <scope>NUCLEOTIDE SEQUENCE [LARGE SCALE GENOMIC DNA]</scope>
    <source>
        <strain evidence="8">IN45</strain>
    </source>
</reference>
<proteinExistence type="inferred from homology"/>
<comment type="similarity">
    <text evidence="6">Belongs to the AcsB/BcsB family.</text>
</comment>
<dbReference type="Proteomes" id="UP001321450">
    <property type="component" value="Chromosome"/>
</dbReference>
<evidence type="ECO:0000256" key="3">
    <source>
        <dbReference type="ARBA" id="ARBA00022692"/>
    </source>
</evidence>
<dbReference type="GO" id="GO:0005886">
    <property type="term" value="C:plasma membrane"/>
    <property type="evidence" value="ECO:0007669"/>
    <property type="project" value="UniProtKB-SubCell"/>
</dbReference>
<dbReference type="GO" id="GO:0006011">
    <property type="term" value="P:UDP-alpha-D-glucose metabolic process"/>
    <property type="evidence" value="ECO:0007669"/>
    <property type="project" value="InterPro"/>
</dbReference>
<keyword evidence="4 6" id="KW-1133">Transmembrane helix</keyword>
<gene>
    <name evidence="7" type="ORF">MIN45_P1065</name>
</gene>